<comment type="caution">
    <text evidence="2">The sequence shown here is derived from an EMBL/GenBank/DDBJ whole genome shotgun (WGS) entry which is preliminary data.</text>
</comment>
<proteinExistence type="predicted"/>
<evidence type="ECO:0000256" key="1">
    <source>
        <dbReference type="SAM" id="Coils"/>
    </source>
</evidence>
<name>A0A8B6FHI3_MYTGA</name>
<sequence>MHWKEETEEKNENANLIEETKQKYALESLALQEFSQQEKEKLLIKVEQEKKFEKEETENEDLDIMIKDPDIGHDLSVLFPDEIPDNDLTMICSGSSGNYGQITNGSPVQDVDVNNQVIDTPGSIHSPVVDAEAISSRPFCVTGSAGKKDFISRFASIEHELEYDVREEIELEGNKTVVIMGEEMEVLDEMEDPKAPQCILCPLKARHPARHALDKHLPWYFSPQTACWSCSKQERRLDYHGKEHHTAEEKFLLDEDEYGESWVQLMSGLFRELTVVNNVEYP</sequence>
<accession>A0A8B6FHI3</accession>
<evidence type="ECO:0000313" key="3">
    <source>
        <dbReference type="Proteomes" id="UP000596742"/>
    </source>
</evidence>
<organism evidence="2 3">
    <name type="scientific">Mytilus galloprovincialis</name>
    <name type="common">Mediterranean mussel</name>
    <dbReference type="NCBI Taxonomy" id="29158"/>
    <lineage>
        <taxon>Eukaryota</taxon>
        <taxon>Metazoa</taxon>
        <taxon>Spiralia</taxon>
        <taxon>Lophotrochozoa</taxon>
        <taxon>Mollusca</taxon>
        <taxon>Bivalvia</taxon>
        <taxon>Autobranchia</taxon>
        <taxon>Pteriomorphia</taxon>
        <taxon>Mytilida</taxon>
        <taxon>Mytiloidea</taxon>
        <taxon>Mytilidae</taxon>
        <taxon>Mytilinae</taxon>
        <taxon>Mytilus</taxon>
    </lineage>
</organism>
<keyword evidence="1" id="KW-0175">Coiled coil</keyword>
<keyword evidence="3" id="KW-1185">Reference proteome</keyword>
<gene>
    <name evidence="2" type="ORF">MGAL_10B083294</name>
</gene>
<dbReference type="Proteomes" id="UP000596742">
    <property type="component" value="Unassembled WGS sequence"/>
</dbReference>
<reference evidence="2" key="1">
    <citation type="submission" date="2018-11" db="EMBL/GenBank/DDBJ databases">
        <authorList>
            <person name="Alioto T."/>
            <person name="Alioto T."/>
        </authorList>
    </citation>
    <scope>NUCLEOTIDE SEQUENCE</scope>
</reference>
<dbReference type="AlphaFoldDB" id="A0A8B6FHI3"/>
<protein>
    <submittedName>
        <fullName evidence="2">Uncharacterized protein</fullName>
    </submittedName>
</protein>
<feature type="coiled-coil region" evidence="1">
    <location>
        <begin position="36"/>
        <end position="65"/>
    </location>
</feature>
<dbReference type="EMBL" id="UYJE01006822">
    <property type="protein sequence ID" value="VDI49303.1"/>
    <property type="molecule type" value="Genomic_DNA"/>
</dbReference>
<evidence type="ECO:0000313" key="2">
    <source>
        <dbReference type="EMBL" id="VDI49303.1"/>
    </source>
</evidence>